<keyword evidence="1" id="KW-0808">Transferase</keyword>
<dbReference type="GO" id="GO:0016747">
    <property type="term" value="F:acyltransferase activity, transferring groups other than amino-acyl groups"/>
    <property type="evidence" value="ECO:0007669"/>
    <property type="project" value="InterPro"/>
</dbReference>
<dbReference type="Gene3D" id="3.40.630.30">
    <property type="match status" value="1"/>
</dbReference>
<name>A0A8J3M3A8_9RHOB</name>
<dbReference type="AlphaFoldDB" id="A0A8J3M3A8"/>
<sequence length="166" mass="17765">MLTIRTTTRADLAEVDALLARAFPKLLKADYPPSVLVTALPLISRAQPALLGSGTYYAVLLEGRIVGVGGWSRDRGIAERGHVRHVATDAGQVRRGIGRALMTHVAAQARAAGMRELECWATRTAVPFYASVGFVEEGPMEVTLQPGITFPSVRMRLGLAEGGRAV</sequence>
<dbReference type="InterPro" id="IPR050832">
    <property type="entry name" value="Bact_Acetyltransf"/>
</dbReference>
<dbReference type="SUPFAM" id="SSF55729">
    <property type="entry name" value="Acyl-CoA N-acyltransferases (Nat)"/>
    <property type="match status" value="1"/>
</dbReference>
<feature type="domain" description="N-acetyltransferase" evidence="3">
    <location>
        <begin position="2"/>
        <end position="160"/>
    </location>
</feature>
<dbReference type="Pfam" id="PF13673">
    <property type="entry name" value="Acetyltransf_10"/>
    <property type="match status" value="1"/>
</dbReference>
<dbReference type="EMBL" id="BNCJ01000001">
    <property type="protein sequence ID" value="GHF32813.1"/>
    <property type="molecule type" value="Genomic_DNA"/>
</dbReference>
<evidence type="ECO:0000313" key="4">
    <source>
        <dbReference type="EMBL" id="GHF32813.1"/>
    </source>
</evidence>
<gene>
    <name evidence="4" type="ORF">GCM10017056_00220</name>
</gene>
<evidence type="ECO:0000256" key="1">
    <source>
        <dbReference type="ARBA" id="ARBA00022679"/>
    </source>
</evidence>
<dbReference type="PROSITE" id="PS51186">
    <property type="entry name" value="GNAT"/>
    <property type="match status" value="1"/>
</dbReference>
<evidence type="ECO:0000256" key="2">
    <source>
        <dbReference type="ARBA" id="ARBA00023315"/>
    </source>
</evidence>
<comment type="caution">
    <text evidence="4">The sequence shown here is derived from an EMBL/GenBank/DDBJ whole genome shotgun (WGS) entry which is preliminary data.</text>
</comment>
<protein>
    <submittedName>
        <fullName evidence="4">N-acetyltransferase</fullName>
    </submittedName>
</protein>
<reference evidence="4" key="2">
    <citation type="submission" date="2020-09" db="EMBL/GenBank/DDBJ databases">
        <authorList>
            <person name="Sun Q."/>
            <person name="Kim S."/>
        </authorList>
    </citation>
    <scope>NUCLEOTIDE SEQUENCE</scope>
    <source>
        <strain evidence="4">KCTC 42650</strain>
    </source>
</reference>
<organism evidence="4 5">
    <name type="scientific">Seohaeicola zhoushanensis</name>
    <dbReference type="NCBI Taxonomy" id="1569283"/>
    <lineage>
        <taxon>Bacteria</taxon>
        <taxon>Pseudomonadati</taxon>
        <taxon>Pseudomonadota</taxon>
        <taxon>Alphaproteobacteria</taxon>
        <taxon>Rhodobacterales</taxon>
        <taxon>Roseobacteraceae</taxon>
        <taxon>Seohaeicola</taxon>
    </lineage>
</organism>
<evidence type="ECO:0000313" key="5">
    <source>
        <dbReference type="Proteomes" id="UP000626220"/>
    </source>
</evidence>
<keyword evidence="2" id="KW-0012">Acyltransferase</keyword>
<reference evidence="4" key="1">
    <citation type="journal article" date="2014" name="Int. J. Syst. Evol. Microbiol.">
        <title>Complete genome sequence of Corynebacterium casei LMG S-19264T (=DSM 44701T), isolated from a smear-ripened cheese.</title>
        <authorList>
            <consortium name="US DOE Joint Genome Institute (JGI-PGF)"/>
            <person name="Walter F."/>
            <person name="Albersmeier A."/>
            <person name="Kalinowski J."/>
            <person name="Ruckert C."/>
        </authorList>
    </citation>
    <scope>NUCLEOTIDE SEQUENCE</scope>
    <source>
        <strain evidence="4">KCTC 42650</strain>
    </source>
</reference>
<dbReference type="RefSeq" id="WP_189677997.1">
    <property type="nucleotide sequence ID" value="NZ_BNCJ01000001.1"/>
</dbReference>
<evidence type="ECO:0000259" key="3">
    <source>
        <dbReference type="PROSITE" id="PS51186"/>
    </source>
</evidence>
<dbReference type="CDD" id="cd04301">
    <property type="entry name" value="NAT_SF"/>
    <property type="match status" value="1"/>
</dbReference>
<dbReference type="InterPro" id="IPR016181">
    <property type="entry name" value="Acyl_CoA_acyltransferase"/>
</dbReference>
<dbReference type="PANTHER" id="PTHR43877">
    <property type="entry name" value="AMINOALKYLPHOSPHONATE N-ACETYLTRANSFERASE-RELATED-RELATED"/>
    <property type="match status" value="1"/>
</dbReference>
<dbReference type="InterPro" id="IPR000182">
    <property type="entry name" value="GNAT_dom"/>
</dbReference>
<accession>A0A8J3M3A8</accession>
<proteinExistence type="predicted"/>
<dbReference type="Proteomes" id="UP000626220">
    <property type="component" value="Unassembled WGS sequence"/>
</dbReference>
<keyword evidence="5" id="KW-1185">Reference proteome</keyword>